<sequence>MGGPRSAGVSDIVPSARPLVVLGVGSGQGDDRAGVALVDRLEAMDPPDVTAIAGGVAPENYTGPIREADPRAILVVDAVESGADPGAIGAFGIDDLRMGSISTHSAPPTMLVDFLEGTTDATVSLVGIQPATLDGATLSVPVARAVEALATTIASPREGV</sequence>
<evidence type="ECO:0000313" key="6">
    <source>
        <dbReference type="Proteomes" id="UP000244727"/>
    </source>
</evidence>
<evidence type="ECO:0000256" key="3">
    <source>
        <dbReference type="ARBA" id="ARBA00022750"/>
    </source>
</evidence>
<dbReference type="AlphaFoldDB" id="A0A2R4WYW2"/>
<dbReference type="PANTHER" id="PTHR30302:SF1">
    <property type="entry name" value="HYDROGENASE 2 MATURATION PROTEASE"/>
    <property type="match status" value="1"/>
</dbReference>
<evidence type="ECO:0000256" key="1">
    <source>
        <dbReference type="ARBA" id="ARBA00006814"/>
    </source>
</evidence>
<dbReference type="GO" id="GO:0016485">
    <property type="term" value="P:protein processing"/>
    <property type="evidence" value="ECO:0007669"/>
    <property type="project" value="TreeGrafter"/>
</dbReference>
<dbReference type="EMBL" id="CP028858">
    <property type="protein sequence ID" value="AWB26739.1"/>
    <property type="molecule type" value="Genomic_DNA"/>
</dbReference>
<evidence type="ECO:0000313" key="5">
    <source>
        <dbReference type="EMBL" id="AWB26739.1"/>
    </source>
</evidence>
<keyword evidence="2" id="KW-0645">Protease</keyword>
<dbReference type="NCBIfam" id="TIGR00072">
    <property type="entry name" value="hydrog_prot"/>
    <property type="match status" value="1"/>
</dbReference>
<protein>
    <submittedName>
        <fullName evidence="5">Hydrogenase maturation peptidase HycI</fullName>
    </submittedName>
</protein>
<keyword evidence="4" id="KW-0378">Hydrolase</keyword>
<comment type="similarity">
    <text evidence="1">Belongs to the peptidase A31 family.</text>
</comment>
<name>A0A2R4WYW2_9EURY</name>
<dbReference type="SUPFAM" id="SSF53163">
    <property type="entry name" value="HybD-like"/>
    <property type="match status" value="1"/>
</dbReference>
<evidence type="ECO:0000256" key="2">
    <source>
        <dbReference type="ARBA" id="ARBA00022670"/>
    </source>
</evidence>
<dbReference type="Gene3D" id="3.40.50.1450">
    <property type="entry name" value="HybD-like"/>
    <property type="match status" value="1"/>
</dbReference>
<dbReference type="PANTHER" id="PTHR30302">
    <property type="entry name" value="HYDROGENASE 1 MATURATION PROTEASE"/>
    <property type="match status" value="1"/>
</dbReference>
<dbReference type="GO" id="GO:0004190">
    <property type="term" value="F:aspartic-type endopeptidase activity"/>
    <property type="evidence" value="ECO:0007669"/>
    <property type="project" value="UniProtKB-KW"/>
</dbReference>
<proteinExistence type="inferred from homology"/>
<dbReference type="InterPro" id="IPR000671">
    <property type="entry name" value="Peptidase_A31"/>
</dbReference>
<keyword evidence="3" id="KW-0064">Aspartyl protease</keyword>
<dbReference type="InterPro" id="IPR023430">
    <property type="entry name" value="Pept_HybD-like_dom_sf"/>
</dbReference>
<dbReference type="KEGG" id="harc:HARCEL1_02925"/>
<organism evidence="5 6">
    <name type="scientific">Halococcoides cellulosivorans</name>
    <dbReference type="NCBI Taxonomy" id="1679096"/>
    <lineage>
        <taxon>Archaea</taxon>
        <taxon>Methanobacteriati</taxon>
        <taxon>Methanobacteriota</taxon>
        <taxon>Stenosarchaea group</taxon>
        <taxon>Halobacteria</taxon>
        <taxon>Halobacteriales</taxon>
        <taxon>Haloarculaceae</taxon>
        <taxon>Halococcoides</taxon>
    </lineage>
</organism>
<reference evidence="5 6" key="1">
    <citation type="submission" date="2018-04" db="EMBL/GenBank/DDBJ databases">
        <title>Halococcoides cellulosivorans gen. nov., sp. nov., an extremely halophilic cellulose-utilizing haloarchaeon from hypersaline lakes.</title>
        <authorList>
            <person name="Sorokin D.Y."/>
            <person name="Toshchakov S.V."/>
            <person name="Samarov N.I."/>
            <person name="Korzhenkov A."/>
            <person name="Kublanov I.V."/>
        </authorList>
    </citation>
    <scope>NUCLEOTIDE SEQUENCE [LARGE SCALE GENOMIC DNA]</scope>
    <source>
        <strain evidence="5 6">HArcel1</strain>
    </source>
</reference>
<accession>A0A2R4WYW2</accession>
<dbReference type="GO" id="GO:0008047">
    <property type="term" value="F:enzyme activator activity"/>
    <property type="evidence" value="ECO:0007669"/>
    <property type="project" value="InterPro"/>
</dbReference>
<dbReference type="Proteomes" id="UP000244727">
    <property type="component" value="Chromosome"/>
</dbReference>
<gene>
    <name evidence="5" type="ORF">HARCEL1_02925</name>
</gene>
<keyword evidence="6" id="KW-1185">Reference proteome</keyword>
<dbReference type="Pfam" id="PF01750">
    <property type="entry name" value="HycI"/>
    <property type="match status" value="1"/>
</dbReference>
<evidence type="ECO:0000256" key="4">
    <source>
        <dbReference type="ARBA" id="ARBA00022801"/>
    </source>
</evidence>